<dbReference type="PANTHER" id="PTHR46623">
    <property type="entry name" value="CARBOXYMETHYLENEBUTENOLIDASE-RELATED"/>
    <property type="match status" value="1"/>
</dbReference>
<dbReference type="Pfam" id="PF01738">
    <property type="entry name" value="DLH"/>
    <property type="match status" value="1"/>
</dbReference>
<reference evidence="2 3" key="1">
    <citation type="submission" date="2020-07" db="EMBL/GenBank/DDBJ databases">
        <title>Sequencing the genomes of 1000 actinobacteria strains.</title>
        <authorList>
            <person name="Klenk H.-P."/>
        </authorList>
    </citation>
    <scope>NUCLEOTIDE SEQUENCE [LARGE SCALE GENOMIC DNA]</scope>
    <source>
        <strain evidence="2 3">DSM 42178</strain>
    </source>
</reference>
<keyword evidence="2" id="KW-0378">Hydrolase</keyword>
<dbReference type="SUPFAM" id="SSF53474">
    <property type="entry name" value="alpha/beta-Hydrolases"/>
    <property type="match status" value="1"/>
</dbReference>
<dbReference type="EMBL" id="JACBZD010000002">
    <property type="protein sequence ID" value="NYI07810.1"/>
    <property type="molecule type" value="Genomic_DNA"/>
</dbReference>
<evidence type="ECO:0000313" key="3">
    <source>
        <dbReference type="Proteomes" id="UP000567795"/>
    </source>
</evidence>
<protein>
    <submittedName>
        <fullName evidence="2">Carboxymethylenebutenolidase</fullName>
        <ecNumber evidence="2">3.1.1.45</ecNumber>
    </submittedName>
</protein>
<gene>
    <name evidence="2" type="ORF">FHU37_004839</name>
</gene>
<dbReference type="InterPro" id="IPR002925">
    <property type="entry name" value="Dienelactn_hydro"/>
</dbReference>
<name>A0A853A2W1_9ACTN</name>
<comment type="caution">
    <text evidence="2">The sequence shown here is derived from an EMBL/GenBank/DDBJ whole genome shotgun (WGS) entry which is preliminary data.</text>
</comment>
<dbReference type="GO" id="GO:0008806">
    <property type="term" value="F:carboxymethylenebutenolidase activity"/>
    <property type="evidence" value="ECO:0007669"/>
    <property type="project" value="UniProtKB-EC"/>
</dbReference>
<dbReference type="EC" id="3.1.1.45" evidence="2"/>
<evidence type="ECO:0000259" key="1">
    <source>
        <dbReference type="Pfam" id="PF01738"/>
    </source>
</evidence>
<evidence type="ECO:0000313" key="2">
    <source>
        <dbReference type="EMBL" id="NYI07810.1"/>
    </source>
</evidence>
<dbReference type="Proteomes" id="UP000567795">
    <property type="component" value="Unassembled WGS sequence"/>
</dbReference>
<accession>A0A853A2W1</accession>
<dbReference type="RefSeq" id="WP_179816748.1">
    <property type="nucleotide sequence ID" value="NZ_JACBZD010000002.1"/>
</dbReference>
<dbReference type="AlphaFoldDB" id="A0A853A2W1"/>
<sequence length="238" mass="25361">MDEVRIPTPRGELPAYLATPTTPGPWPGVVVIHDIGGMSGDLRRQADWLAGEGYLALAPDLLAWGGRMSCLRSMMRDIRNRQGRAFDDADAAREWLAAREDCTGKIGVIGYCMGGGFALLLAPGHGFSVAGVNYGAVPKDAESFLTGACPIVGSYGAKDRSLRGAAGQLERALTANGVPHDVKEYPDAGHGFLNKHDKEDTTALLAVMGRIAGGGYHEPTARQARERITAFFAEHLKS</sequence>
<dbReference type="Gene3D" id="3.40.50.1820">
    <property type="entry name" value="alpha/beta hydrolase"/>
    <property type="match status" value="1"/>
</dbReference>
<keyword evidence="3" id="KW-1185">Reference proteome</keyword>
<organism evidence="2 3">
    <name type="scientific">Allostreptomyces psammosilenae</name>
    <dbReference type="NCBI Taxonomy" id="1892865"/>
    <lineage>
        <taxon>Bacteria</taxon>
        <taxon>Bacillati</taxon>
        <taxon>Actinomycetota</taxon>
        <taxon>Actinomycetes</taxon>
        <taxon>Kitasatosporales</taxon>
        <taxon>Streptomycetaceae</taxon>
        <taxon>Allostreptomyces</taxon>
    </lineage>
</organism>
<proteinExistence type="predicted"/>
<dbReference type="InterPro" id="IPR029058">
    <property type="entry name" value="AB_hydrolase_fold"/>
</dbReference>
<feature type="domain" description="Dienelactone hydrolase" evidence="1">
    <location>
        <begin position="14"/>
        <end position="235"/>
    </location>
</feature>
<dbReference type="PANTHER" id="PTHR46623:SF6">
    <property type="entry name" value="ALPHA_BETA-HYDROLASES SUPERFAMILY PROTEIN"/>
    <property type="match status" value="1"/>
</dbReference>
<dbReference type="InterPro" id="IPR051049">
    <property type="entry name" value="Dienelactone_hydrolase-like"/>
</dbReference>